<dbReference type="PROSITE" id="PS50222">
    <property type="entry name" value="EF_HAND_2"/>
    <property type="match status" value="1"/>
</dbReference>
<dbReference type="Gene3D" id="1.10.238.10">
    <property type="entry name" value="EF-hand"/>
    <property type="match status" value="1"/>
</dbReference>
<dbReference type="InterPro" id="IPR018247">
    <property type="entry name" value="EF_Hand_1_Ca_BS"/>
</dbReference>
<evidence type="ECO:0000313" key="3">
    <source>
        <dbReference type="EMBL" id="CAE8676348.1"/>
    </source>
</evidence>
<comment type="caution">
    <text evidence="3">The sequence shown here is derived from an EMBL/GenBank/DDBJ whole genome shotgun (WGS) entry which is preliminary data.</text>
</comment>
<accession>A0A813JG47</accession>
<evidence type="ECO:0000313" key="4">
    <source>
        <dbReference type="Proteomes" id="UP000626109"/>
    </source>
</evidence>
<proteinExistence type="predicted"/>
<dbReference type="EMBL" id="CAJNNW010025234">
    <property type="protein sequence ID" value="CAE8676348.1"/>
    <property type="molecule type" value="Genomic_DNA"/>
</dbReference>
<dbReference type="InterPro" id="IPR011992">
    <property type="entry name" value="EF-hand-dom_pair"/>
</dbReference>
<dbReference type="AlphaFoldDB" id="A0A813JG47"/>
<dbReference type="InterPro" id="IPR002048">
    <property type="entry name" value="EF_hand_dom"/>
</dbReference>
<organism evidence="3 4">
    <name type="scientific">Polarella glacialis</name>
    <name type="common">Dinoflagellate</name>
    <dbReference type="NCBI Taxonomy" id="89957"/>
    <lineage>
        <taxon>Eukaryota</taxon>
        <taxon>Sar</taxon>
        <taxon>Alveolata</taxon>
        <taxon>Dinophyceae</taxon>
        <taxon>Suessiales</taxon>
        <taxon>Suessiaceae</taxon>
        <taxon>Polarella</taxon>
    </lineage>
</organism>
<dbReference type="GO" id="GO:0005509">
    <property type="term" value="F:calcium ion binding"/>
    <property type="evidence" value="ECO:0007669"/>
    <property type="project" value="InterPro"/>
</dbReference>
<reference evidence="3" key="1">
    <citation type="submission" date="2021-02" db="EMBL/GenBank/DDBJ databases">
        <authorList>
            <person name="Dougan E. K."/>
            <person name="Rhodes N."/>
            <person name="Thang M."/>
            <person name="Chan C."/>
        </authorList>
    </citation>
    <scope>NUCLEOTIDE SEQUENCE</scope>
</reference>
<dbReference type="Proteomes" id="UP000626109">
    <property type="component" value="Unassembled WGS sequence"/>
</dbReference>
<feature type="domain" description="EF-hand" evidence="2">
    <location>
        <begin position="62"/>
        <end position="97"/>
    </location>
</feature>
<sequence length="132" mass="14371">MASTRLSVASALGRASRRNAGYTPMIKFAAGEWSSSSLQNRSPDQLLGELRSLLSKDQSIAGVQQLSNEWFALADKDSSKSLGSDELRGLMTSVGLPLAEQESKALFDHFDTKKACSISYSEFTADFAWRDA</sequence>
<dbReference type="CDD" id="cd00051">
    <property type="entry name" value="EFh"/>
    <property type="match status" value="1"/>
</dbReference>
<protein>
    <recommendedName>
        <fullName evidence="2">EF-hand domain-containing protein</fullName>
    </recommendedName>
</protein>
<dbReference type="PROSITE" id="PS00018">
    <property type="entry name" value="EF_HAND_1"/>
    <property type="match status" value="1"/>
</dbReference>
<dbReference type="SUPFAM" id="SSF47473">
    <property type="entry name" value="EF-hand"/>
    <property type="match status" value="1"/>
</dbReference>
<evidence type="ECO:0000259" key="2">
    <source>
        <dbReference type="PROSITE" id="PS50222"/>
    </source>
</evidence>
<name>A0A813JG47_POLGL</name>
<keyword evidence="1" id="KW-0106">Calcium</keyword>
<gene>
    <name evidence="3" type="ORF">PGLA2088_LOCUS19824</name>
</gene>
<evidence type="ECO:0000256" key="1">
    <source>
        <dbReference type="ARBA" id="ARBA00022837"/>
    </source>
</evidence>